<accession>A0A067Y072</accession>
<organism evidence="1 2">
    <name type="scientific">Escherichia phage vB_EcoP_PhAPEC5</name>
    <dbReference type="NCBI Taxonomy" id="1395983"/>
    <lineage>
        <taxon>Viruses</taxon>
        <taxon>Duplodnaviria</taxon>
        <taxon>Heunggongvirae</taxon>
        <taxon>Uroviricota</taxon>
        <taxon>Caudoviricetes</taxon>
        <taxon>Schitoviridae</taxon>
        <taxon>Enquatrovirinae</taxon>
        <taxon>Gamaleyavirus</taxon>
        <taxon>Gamaleyavirus APEC5</taxon>
    </lineage>
</organism>
<protein>
    <submittedName>
        <fullName evidence="1">Uncharacterized protein</fullName>
    </submittedName>
</protein>
<reference evidence="1 2" key="1">
    <citation type="journal article" date="2014" name="Vet. Microbiol.">
        <title>A cocktail of in vitro efficient phages is not a guarantee for in vivo therapeutic results against avian colibacillosis.</title>
        <authorList>
            <person name="Tsonos J."/>
            <person name="Oosterik L.H."/>
            <person name="Tuntufye H.N."/>
            <person name="Klumpp J."/>
            <person name="Butaye P."/>
            <person name="De Greve H."/>
            <person name="Hernalsteens J.P."/>
            <person name="Lavigne R."/>
            <person name="Goddeeris B.M."/>
        </authorList>
    </citation>
    <scope>NUCLEOTIDE SEQUENCE [LARGE SCALE GENOMIC DNA]</scope>
</reference>
<evidence type="ECO:0000313" key="1">
    <source>
        <dbReference type="EMBL" id="AGV99280.1"/>
    </source>
</evidence>
<evidence type="ECO:0000313" key="2">
    <source>
        <dbReference type="Proteomes" id="UP000027383"/>
    </source>
</evidence>
<proteinExistence type="predicted"/>
<dbReference type="GeneID" id="20283859"/>
<dbReference type="KEGG" id="vg:20283859"/>
<dbReference type="Proteomes" id="UP000027383">
    <property type="component" value="Segment"/>
</dbReference>
<sequence>MIFLHTNLVIAMFRSSGVAGATPLHSTKAEMLTWLSYIP</sequence>
<gene>
    <name evidence="1" type="ORF">PhAPEC5_0.1</name>
</gene>
<name>A0A067Y072_9CAUD</name>
<dbReference type="EMBL" id="KF192075">
    <property type="protein sequence ID" value="AGV99280.1"/>
    <property type="molecule type" value="Genomic_DNA"/>
</dbReference>
<dbReference type="RefSeq" id="YP_009055506.1">
    <property type="nucleotide sequence ID" value="NC_024786.1"/>
</dbReference>
<keyword evidence="2" id="KW-1185">Reference proteome</keyword>